<feature type="region of interest" description="Disordered" evidence="7">
    <location>
        <begin position="233"/>
        <end position="276"/>
    </location>
</feature>
<gene>
    <name evidence="10" type="ORF">V6N11_040125</name>
</gene>
<feature type="region of interest" description="Disordered" evidence="7">
    <location>
        <begin position="318"/>
        <end position="343"/>
    </location>
</feature>
<dbReference type="SUPFAM" id="SSF47459">
    <property type="entry name" value="HLH, helix-loop-helix DNA-binding domain"/>
    <property type="match status" value="1"/>
</dbReference>
<dbReference type="InterPro" id="IPR052610">
    <property type="entry name" value="bHLH_transcription_regulator"/>
</dbReference>
<dbReference type="EMBL" id="JBBPBN010000022">
    <property type="protein sequence ID" value="KAK9012055.1"/>
    <property type="molecule type" value="Genomic_DNA"/>
</dbReference>
<dbReference type="CDD" id="cd11452">
    <property type="entry name" value="bHLH_AtNAI1_like"/>
    <property type="match status" value="1"/>
</dbReference>
<keyword evidence="11" id="KW-1185">Reference proteome</keyword>
<evidence type="ECO:0000256" key="1">
    <source>
        <dbReference type="ARBA" id="ARBA00004123"/>
    </source>
</evidence>
<evidence type="ECO:0000256" key="8">
    <source>
        <dbReference type="SAM" id="SignalP"/>
    </source>
</evidence>
<reference evidence="10 11" key="1">
    <citation type="journal article" date="2024" name="G3 (Bethesda)">
        <title>Genome assembly of Hibiscus sabdariffa L. provides insights into metabolisms of medicinal natural products.</title>
        <authorList>
            <person name="Kim T."/>
        </authorList>
    </citation>
    <scope>NUCLEOTIDE SEQUENCE [LARGE SCALE GENOMIC DNA]</scope>
    <source>
        <strain evidence="10">TK-2024</strain>
        <tissue evidence="10">Old leaves</tissue>
    </source>
</reference>
<keyword evidence="8" id="KW-0732">Signal</keyword>
<feature type="compositionally biased region" description="Polar residues" evidence="7">
    <location>
        <begin position="248"/>
        <end position="261"/>
    </location>
</feature>
<feature type="compositionally biased region" description="Polar residues" evidence="7">
    <location>
        <begin position="318"/>
        <end position="342"/>
    </location>
</feature>
<comment type="caution">
    <text evidence="10">The sequence shown here is derived from an EMBL/GenBank/DDBJ whole genome shotgun (WGS) entry which is preliminary data.</text>
</comment>
<keyword evidence="5" id="KW-0539">Nucleus</keyword>
<evidence type="ECO:0000256" key="5">
    <source>
        <dbReference type="ARBA" id="ARBA00023242"/>
    </source>
</evidence>
<feature type="chain" id="PRO_5046145174" description="BHLH domain-containing protein" evidence="8">
    <location>
        <begin position="21"/>
        <end position="522"/>
    </location>
</feature>
<dbReference type="PROSITE" id="PS50888">
    <property type="entry name" value="BHLH"/>
    <property type="match status" value="1"/>
</dbReference>
<dbReference type="InterPro" id="IPR011598">
    <property type="entry name" value="bHLH_dom"/>
</dbReference>
<keyword evidence="4" id="KW-0804">Transcription</keyword>
<protein>
    <recommendedName>
        <fullName evidence="9">BHLH domain-containing protein</fullName>
    </recommendedName>
</protein>
<proteinExistence type="predicted"/>
<dbReference type="InterPro" id="IPR035513">
    <property type="entry name" value="Invertase/methylesterase_inhib"/>
</dbReference>
<organism evidence="10 11">
    <name type="scientific">Hibiscus sabdariffa</name>
    <name type="common">roselle</name>
    <dbReference type="NCBI Taxonomy" id="183260"/>
    <lineage>
        <taxon>Eukaryota</taxon>
        <taxon>Viridiplantae</taxon>
        <taxon>Streptophyta</taxon>
        <taxon>Embryophyta</taxon>
        <taxon>Tracheophyta</taxon>
        <taxon>Spermatophyta</taxon>
        <taxon>Magnoliopsida</taxon>
        <taxon>eudicotyledons</taxon>
        <taxon>Gunneridae</taxon>
        <taxon>Pentapetalae</taxon>
        <taxon>rosids</taxon>
        <taxon>malvids</taxon>
        <taxon>Malvales</taxon>
        <taxon>Malvaceae</taxon>
        <taxon>Malvoideae</taxon>
        <taxon>Hibiscus</taxon>
    </lineage>
</organism>
<keyword evidence="3" id="KW-0238">DNA-binding</keyword>
<feature type="coiled-coil region" evidence="6">
    <location>
        <begin position="380"/>
        <end position="407"/>
    </location>
</feature>
<evidence type="ECO:0000256" key="2">
    <source>
        <dbReference type="ARBA" id="ARBA00023015"/>
    </source>
</evidence>
<dbReference type="InterPro" id="IPR054502">
    <property type="entry name" value="bHLH-TF_ACT-like_plant"/>
</dbReference>
<dbReference type="Gene3D" id="4.10.280.10">
    <property type="entry name" value="Helix-loop-helix DNA-binding domain"/>
    <property type="match status" value="1"/>
</dbReference>
<evidence type="ECO:0000313" key="10">
    <source>
        <dbReference type="EMBL" id="KAK9012055.1"/>
    </source>
</evidence>
<keyword evidence="2" id="KW-0805">Transcription regulation</keyword>
<dbReference type="PANTHER" id="PTHR45959:SF2">
    <property type="entry name" value="BHLH TRANSCRIPTION FACTOR"/>
    <property type="match status" value="1"/>
</dbReference>
<dbReference type="SMART" id="SM00353">
    <property type="entry name" value="HLH"/>
    <property type="match status" value="1"/>
</dbReference>
<dbReference type="Gene3D" id="1.20.140.40">
    <property type="entry name" value="Invertase/pectin methylesterase inhibitor family protein"/>
    <property type="match status" value="1"/>
</dbReference>
<dbReference type="Proteomes" id="UP001396334">
    <property type="component" value="Unassembled WGS sequence"/>
</dbReference>
<dbReference type="Pfam" id="PF04043">
    <property type="entry name" value="PMEI"/>
    <property type="match status" value="1"/>
</dbReference>
<dbReference type="Pfam" id="PF00010">
    <property type="entry name" value="HLH"/>
    <property type="match status" value="1"/>
</dbReference>
<comment type="subcellular location">
    <subcellularLocation>
        <location evidence="1">Nucleus</location>
    </subcellularLocation>
</comment>
<name>A0ABR2RGJ0_9ROSI</name>
<dbReference type="Pfam" id="PF22754">
    <property type="entry name" value="bHLH-TF_ACT-like_plant"/>
    <property type="match status" value="1"/>
</dbReference>
<evidence type="ECO:0000256" key="7">
    <source>
        <dbReference type="SAM" id="MobiDB-lite"/>
    </source>
</evidence>
<feature type="domain" description="BHLH" evidence="9">
    <location>
        <begin position="341"/>
        <end position="390"/>
    </location>
</feature>
<feature type="signal peptide" evidence="8">
    <location>
        <begin position="1"/>
        <end position="20"/>
    </location>
</feature>
<accession>A0ABR2RGJ0</accession>
<dbReference type="InterPro" id="IPR034087">
    <property type="entry name" value="C/VIF1"/>
</dbReference>
<dbReference type="NCBIfam" id="TIGR01614">
    <property type="entry name" value="PME_inhib"/>
    <property type="match status" value="1"/>
</dbReference>
<evidence type="ECO:0000256" key="4">
    <source>
        <dbReference type="ARBA" id="ARBA00023163"/>
    </source>
</evidence>
<sequence>MSHLLLLSLILGSLATPSLSMAVDKEDLIQQTCKKTRYFALCNSFLRSDPRSSNANLKGLALISIEIFQEKANRTLTFIIDLYKDTTNPDLSRFYGSCIEDYGTSVDRLLPEAVQALGSKDYATAKNNAAAVTSYIDACDQQFAEKTPFSDRNIVVRDLSLVATSTMDSSPANWLSELGMDEYDIIHQCHMNSLAEFNAGKDMAAAALVGGNLKRSFSSESYSSYPNFNTKTGSVSSIDASDRPTKQLKGSGSWNSSTTTEHVPVPKKPSSPTSQILSFEKPASLPANYNVVKPKDETVSSGNMSYFSHIITNDPFQNTNYAPKNNNQANKRNYSMSRSPSHAQDHILAERKRREKLSHRFIALSAIVPGLKKMDKASVLGDAIKYVKQLQERLKVLEEQTKKRTVESVVFVKKSQLSAEDESSSCEENSEGQSSDAALPEIEAKVSDNDVLIRIHCDKQKGLVAKILSEIESLHLSIVNSSVLPFGSSTLDMTIIAQKDGEFNMTVKDLVKDLRVALLKLM</sequence>
<evidence type="ECO:0000256" key="6">
    <source>
        <dbReference type="SAM" id="Coils"/>
    </source>
</evidence>
<evidence type="ECO:0000259" key="9">
    <source>
        <dbReference type="PROSITE" id="PS50888"/>
    </source>
</evidence>
<evidence type="ECO:0000256" key="3">
    <source>
        <dbReference type="ARBA" id="ARBA00023125"/>
    </source>
</evidence>
<dbReference type="SUPFAM" id="SSF101148">
    <property type="entry name" value="Plant invertase/pectin methylesterase inhibitor"/>
    <property type="match status" value="1"/>
</dbReference>
<dbReference type="InterPro" id="IPR006501">
    <property type="entry name" value="Pectinesterase_inhib_dom"/>
</dbReference>
<keyword evidence="6" id="KW-0175">Coiled coil</keyword>
<dbReference type="PANTHER" id="PTHR45959">
    <property type="entry name" value="BHLH TRANSCRIPTION FACTOR"/>
    <property type="match status" value="1"/>
</dbReference>
<dbReference type="CDD" id="cd15796">
    <property type="entry name" value="CIF_like"/>
    <property type="match status" value="1"/>
</dbReference>
<dbReference type="SMART" id="SM00856">
    <property type="entry name" value="PMEI"/>
    <property type="match status" value="1"/>
</dbReference>
<evidence type="ECO:0000313" key="11">
    <source>
        <dbReference type="Proteomes" id="UP001396334"/>
    </source>
</evidence>
<dbReference type="InterPro" id="IPR036638">
    <property type="entry name" value="HLH_DNA-bd_sf"/>
</dbReference>